<dbReference type="Proteomes" id="UP000055136">
    <property type="component" value="Chromosome"/>
</dbReference>
<proteinExistence type="predicted"/>
<dbReference type="AlphaFoldDB" id="A0A0S2T945"/>
<keyword evidence="2" id="KW-1185">Reference proteome</keyword>
<evidence type="ECO:0000313" key="2">
    <source>
        <dbReference type="Proteomes" id="UP000055136"/>
    </source>
</evidence>
<dbReference type="EMBL" id="CP013099">
    <property type="protein sequence ID" value="ALP51662.1"/>
    <property type="molecule type" value="Genomic_DNA"/>
</dbReference>
<gene>
    <name evidence="1" type="ORF">Tel_00070</name>
</gene>
<evidence type="ECO:0000313" key="1">
    <source>
        <dbReference type="EMBL" id="ALP51662.1"/>
    </source>
</evidence>
<protein>
    <submittedName>
        <fullName evidence="1">Uncharacterized protein</fullName>
    </submittedName>
</protein>
<name>A0A0S2T945_9GAMM</name>
<dbReference type="KEGG" id="tee:Tel_00070"/>
<reference evidence="1" key="1">
    <citation type="submission" date="2015-10" db="EMBL/GenBank/DDBJ databases">
        <title>Description of Candidatus Tenderia electrophaga gen. nov, sp. nov., an Uncultivated Electroautotroph from a Biocathode Enrichment.</title>
        <authorList>
            <person name="Eddie B.J."/>
            <person name="Malanoski A.P."/>
            <person name="Wang Z."/>
            <person name="Hall R.J."/>
            <person name="Oh S.D."/>
            <person name="Heiner C."/>
            <person name="Lin B."/>
            <person name="Strycharz-Glaven S.M."/>
        </authorList>
    </citation>
    <scope>NUCLEOTIDE SEQUENCE [LARGE SCALE GENOMIC DNA]</scope>
    <source>
        <strain evidence="1">NRL1</strain>
    </source>
</reference>
<sequence length="62" mass="6740">MKNLQELAPVTISYLLGEDAKEAQATYKVNGTRGKLLTNYQAPTGLRELSSDSALIDALNDQ</sequence>
<accession>A0A0S2T945</accession>
<organism evidence="1 2">
    <name type="scientific">Candidatus Tenderia electrophaga</name>
    <dbReference type="NCBI Taxonomy" id="1748243"/>
    <lineage>
        <taxon>Bacteria</taxon>
        <taxon>Pseudomonadati</taxon>
        <taxon>Pseudomonadota</taxon>
        <taxon>Gammaproteobacteria</taxon>
        <taxon>Candidatus Tenderiales</taxon>
        <taxon>Candidatus Tenderiaceae</taxon>
        <taxon>Candidatus Tenderia</taxon>
    </lineage>
</organism>